<sequence length="60" mass="6749">MLTFLHCLVRHFEARLAECKVCVDELILVAFDEVIYDGVDELSVLFDGSTSSLLNDNMVV</sequence>
<gene>
    <name evidence="1" type="ORF">DEO72_LG2g2663</name>
</gene>
<name>A0A4D6L1G6_VIGUN</name>
<evidence type="ECO:0000313" key="2">
    <source>
        <dbReference type="Proteomes" id="UP000501690"/>
    </source>
</evidence>
<evidence type="ECO:0000313" key="1">
    <source>
        <dbReference type="EMBL" id="QCD82328.1"/>
    </source>
</evidence>
<protein>
    <submittedName>
        <fullName evidence="1">Uncharacterized protein</fullName>
    </submittedName>
</protein>
<proteinExistence type="predicted"/>
<dbReference type="AlphaFoldDB" id="A0A4D6L1G6"/>
<accession>A0A4D6L1G6</accession>
<organism evidence="1 2">
    <name type="scientific">Vigna unguiculata</name>
    <name type="common">Cowpea</name>
    <dbReference type="NCBI Taxonomy" id="3917"/>
    <lineage>
        <taxon>Eukaryota</taxon>
        <taxon>Viridiplantae</taxon>
        <taxon>Streptophyta</taxon>
        <taxon>Embryophyta</taxon>
        <taxon>Tracheophyta</taxon>
        <taxon>Spermatophyta</taxon>
        <taxon>Magnoliopsida</taxon>
        <taxon>eudicotyledons</taxon>
        <taxon>Gunneridae</taxon>
        <taxon>Pentapetalae</taxon>
        <taxon>rosids</taxon>
        <taxon>fabids</taxon>
        <taxon>Fabales</taxon>
        <taxon>Fabaceae</taxon>
        <taxon>Papilionoideae</taxon>
        <taxon>50 kb inversion clade</taxon>
        <taxon>NPAAA clade</taxon>
        <taxon>indigoferoid/millettioid clade</taxon>
        <taxon>Phaseoleae</taxon>
        <taxon>Vigna</taxon>
    </lineage>
</organism>
<reference evidence="1 2" key="1">
    <citation type="submission" date="2019-04" db="EMBL/GenBank/DDBJ databases">
        <title>An improved genome assembly and genetic linkage map for asparagus bean, Vigna unguiculata ssp. sesquipedialis.</title>
        <authorList>
            <person name="Xia Q."/>
            <person name="Zhang R."/>
            <person name="Dong Y."/>
        </authorList>
    </citation>
    <scope>NUCLEOTIDE SEQUENCE [LARGE SCALE GENOMIC DNA]</scope>
    <source>
        <tissue evidence="1">Leaf</tissue>
    </source>
</reference>
<dbReference type="Proteomes" id="UP000501690">
    <property type="component" value="Linkage Group LG2"/>
</dbReference>
<dbReference type="EMBL" id="CP039346">
    <property type="protein sequence ID" value="QCD82328.1"/>
    <property type="molecule type" value="Genomic_DNA"/>
</dbReference>
<keyword evidence="2" id="KW-1185">Reference proteome</keyword>